<organism evidence="2">
    <name type="scientific">uncultured Caudovirales phage</name>
    <dbReference type="NCBI Taxonomy" id="2100421"/>
    <lineage>
        <taxon>Viruses</taxon>
        <taxon>Duplodnaviria</taxon>
        <taxon>Heunggongvirae</taxon>
        <taxon>Uroviricota</taxon>
        <taxon>Caudoviricetes</taxon>
        <taxon>Peduoviridae</taxon>
        <taxon>Maltschvirus</taxon>
        <taxon>Maltschvirus maltsch</taxon>
    </lineage>
</organism>
<name>A0A6J5SC46_9CAUD</name>
<proteinExistence type="predicted"/>
<evidence type="ECO:0000313" key="2">
    <source>
        <dbReference type="EMBL" id="CAB4211058.1"/>
    </source>
</evidence>
<sequence>MRLKVIAVYHGPSPRRRGLSTDFICVDEDGKSHRVDLFVDGGLDAEMPDADLIGRWVECSYLHPFIEIAADVRLAEKE</sequence>
<protein>
    <submittedName>
        <fullName evidence="2">Uncharacterized protein</fullName>
    </submittedName>
</protein>
<accession>A0A6J5SC46</accession>
<dbReference type="EMBL" id="LR797536">
    <property type="protein sequence ID" value="CAB4223430.1"/>
    <property type="molecule type" value="Genomic_DNA"/>
</dbReference>
<gene>
    <name evidence="2" type="ORF">UFOVP1425_69</name>
    <name evidence="3" type="ORF">UFOVP1672_47</name>
    <name evidence="1" type="ORF">UFOVP988_69</name>
</gene>
<dbReference type="EMBL" id="LR797367">
    <property type="protein sequence ID" value="CAB4211058.1"/>
    <property type="molecule type" value="Genomic_DNA"/>
</dbReference>
<dbReference type="EMBL" id="LR796943">
    <property type="protein sequence ID" value="CAB4176833.1"/>
    <property type="molecule type" value="Genomic_DNA"/>
</dbReference>
<reference evidence="2" key="1">
    <citation type="submission" date="2020-05" db="EMBL/GenBank/DDBJ databases">
        <authorList>
            <person name="Chiriac C."/>
            <person name="Salcher M."/>
            <person name="Ghai R."/>
            <person name="Kavagutti S V."/>
        </authorList>
    </citation>
    <scope>NUCLEOTIDE SEQUENCE</scope>
</reference>
<evidence type="ECO:0000313" key="1">
    <source>
        <dbReference type="EMBL" id="CAB4176833.1"/>
    </source>
</evidence>
<evidence type="ECO:0000313" key="3">
    <source>
        <dbReference type="EMBL" id="CAB4223430.1"/>
    </source>
</evidence>